<evidence type="ECO:0000313" key="2">
    <source>
        <dbReference type="Proteomes" id="UP000828390"/>
    </source>
</evidence>
<dbReference type="AlphaFoldDB" id="A0A9D4IM73"/>
<reference evidence="1" key="1">
    <citation type="journal article" date="2019" name="bioRxiv">
        <title>The Genome of the Zebra Mussel, Dreissena polymorpha: A Resource for Invasive Species Research.</title>
        <authorList>
            <person name="McCartney M.A."/>
            <person name="Auch B."/>
            <person name="Kono T."/>
            <person name="Mallez S."/>
            <person name="Zhang Y."/>
            <person name="Obille A."/>
            <person name="Becker A."/>
            <person name="Abrahante J.E."/>
            <person name="Garbe J."/>
            <person name="Badalamenti J.P."/>
            <person name="Herman A."/>
            <person name="Mangelson H."/>
            <person name="Liachko I."/>
            <person name="Sullivan S."/>
            <person name="Sone E.D."/>
            <person name="Koren S."/>
            <person name="Silverstein K.A.T."/>
            <person name="Beckman K.B."/>
            <person name="Gohl D.M."/>
        </authorList>
    </citation>
    <scope>NUCLEOTIDE SEQUENCE</scope>
    <source>
        <strain evidence="1">Duluth1</strain>
        <tissue evidence="1">Whole animal</tissue>
    </source>
</reference>
<keyword evidence="2" id="KW-1185">Reference proteome</keyword>
<dbReference type="Proteomes" id="UP000828390">
    <property type="component" value="Unassembled WGS sequence"/>
</dbReference>
<evidence type="ECO:0008006" key="3">
    <source>
        <dbReference type="Google" id="ProtNLM"/>
    </source>
</evidence>
<organism evidence="1 2">
    <name type="scientific">Dreissena polymorpha</name>
    <name type="common">Zebra mussel</name>
    <name type="synonym">Mytilus polymorpha</name>
    <dbReference type="NCBI Taxonomy" id="45954"/>
    <lineage>
        <taxon>Eukaryota</taxon>
        <taxon>Metazoa</taxon>
        <taxon>Spiralia</taxon>
        <taxon>Lophotrochozoa</taxon>
        <taxon>Mollusca</taxon>
        <taxon>Bivalvia</taxon>
        <taxon>Autobranchia</taxon>
        <taxon>Heteroconchia</taxon>
        <taxon>Euheterodonta</taxon>
        <taxon>Imparidentia</taxon>
        <taxon>Neoheterodontei</taxon>
        <taxon>Myida</taxon>
        <taxon>Dreissenoidea</taxon>
        <taxon>Dreissenidae</taxon>
        <taxon>Dreissena</taxon>
    </lineage>
</organism>
<gene>
    <name evidence="1" type="ORF">DPMN_179477</name>
</gene>
<proteinExistence type="predicted"/>
<reference evidence="1" key="2">
    <citation type="submission" date="2020-11" db="EMBL/GenBank/DDBJ databases">
        <authorList>
            <person name="McCartney M.A."/>
            <person name="Auch B."/>
            <person name="Kono T."/>
            <person name="Mallez S."/>
            <person name="Becker A."/>
            <person name="Gohl D.M."/>
            <person name="Silverstein K.A.T."/>
            <person name="Koren S."/>
            <person name="Bechman K.B."/>
            <person name="Herman A."/>
            <person name="Abrahante J.E."/>
            <person name="Garbe J."/>
        </authorList>
    </citation>
    <scope>NUCLEOTIDE SEQUENCE</scope>
    <source>
        <strain evidence="1">Duluth1</strain>
        <tissue evidence="1">Whole animal</tissue>
    </source>
</reference>
<comment type="caution">
    <text evidence="1">The sequence shown here is derived from an EMBL/GenBank/DDBJ whole genome shotgun (WGS) entry which is preliminary data.</text>
</comment>
<sequence>MDEGKMVGMILLDLQKAFDTVNHSILIMKLRLLVSIVTQSGGLPPISPIAIRLLTYQVLCPSRPPSHVVFLRAPF</sequence>
<dbReference type="EMBL" id="JAIWYP010000009">
    <property type="protein sequence ID" value="KAH3778024.1"/>
    <property type="molecule type" value="Genomic_DNA"/>
</dbReference>
<accession>A0A9D4IM73</accession>
<evidence type="ECO:0000313" key="1">
    <source>
        <dbReference type="EMBL" id="KAH3778024.1"/>
    </source>
</evidence>
<name>A0A9D4IM73_DREPO</name>
<protein>
    <recommendedName>
        <fullName evidence="3">Reverse transcriptase domain-containing protein</fullName>
    </recommendedName>
</protein>